<reference evidence="4" key="1">
    <citation type="journal article" date="2023" name="PLoS Negl. Trop. Dis.">
        <title>A genome sequence for Biomphalaria pfeifferi, the major vector snail for the human-infecting parasite Schistosoma mansoni.</title>
        <authorList>
            <person name="Bu L."/>
            <person name="Lu L."/>
            <person name="Laidemitt M.R."/>
            <person name="Zhang S.M."/>
            <person name="Mutuku M."/>
            <person name="Mkoji G."/>
            <person name="Steinauer M."/>
            <person name="Loker E.S."/>
        </authorList>
    </citation>
    <scope>NUCLEOTIDE SEQUENCE</scope>
    <source>
        <strain evidence="4">KasaAsao</strain>
    </source>
</reference>
<keyword evidence="1" id="KW-0175">Coiled coil</keyword>
<sequence length="542" mass="61658">MNFYWTVSVFIGCCHLAVSQLFFNGTTIVKENVGKIELNCSFKKTDAFAYPIERLVIMKGTYFDLASLTLDSSAKSEKKDWYIVPDGHFDDTLENADLNIEIEYPTKAHAGTNYTCVAYGKNESDMEVSLLGPALRVVIETPSINDVSLFVASKIRELADALQRGKQDVHNFTLVQVEMMHEMNRLSTNIKHVDSVKELEMKKVSQGLDEIKLQINTLGSNITINGQVNGLYITKVIQDQDKIKKEIDSMAINITSNEEQIKNVTQKQDKLQQDIDNLTISIENVDKEKEQDIKSVRQEQDELKQEIYNLAINVTSNKQENEEQIKKITQKQDGRQQEIHSLTSSIEKVDKEKEQDIKSVRQKQDELKQVIDKLAKSVETIENSNKQYKVSDTQALANLDQKTSTLASNIITVDKATKQAQSQILEIKNSLLQSSRTYNGPYIERGYYSCGAYSKNFPTRSDDVRTEEVQVTFKTAFKNMPLVFQTVLFQDINSNKNVRFTVGTDKESKTGFTGMCFTWSDSIINQLDVEWIAIDVPFTSRE</sequence>
<dbReference type="GO" id="GO:0030246">
    <property type="term" value="F:carbohydrate binding"/>
    <property type="evidence" value="ECO:0007669"/>
    <property type="project" value="InterPro"/>
</dbReference>
<feature type="coiled-coil region" evidence="1">
    <location>
        <begin position="254"/>
        <end position="313"/>
    </location>
</feature>
<organism evidence="4 5">
    <name type="scientific">Biomphalaria pfeifferi</name>
    <name type="common">Bloodfluke planorb</name>
    <name type="synonym">Freshwater snail</name>
    <dbReference type="NCBI Taxonomy" id="112525"/>
    <lineage>
        <taxon>Eukaryota</taxon>
        <taxon>Metazoa</taxon>
        <taxon>Spiralia</taxon>
        <taxon>Lophotrochozoa</taxon>
        <taxon>Mollusca</taxon>
        <taxon>Gastropoda</taxon>
        <taxon>Heterobranchia</taxon>
        <taxon>Euthyneura</taxon>
        <taxon>Panpulmonata</taxon>
        <taxon>Hygrophila</taxon>
        <taxon>Lymnaeoidea</taxon>
        <taxon>Planorbidae</taxon>
        <taxon>Biomphalaria</taxon>
    </lineage>
</organism>
<feature type="signal peptide" evidence="2">
    <location>
        <begin position="1"/>
        <end position="19"/>
    </location>
</feature>
<accession>A0AAD8FHX0</accession>
<feature type="domain" description="H-type lectin" evidence="3">
    <location>
        <begin position="469"/>
        <end position="534"/>
    </location>
</feature>
<evidence type="ECO:0000313" key="5">
    <source>
        <dbReference type="Proteomes" id="UP001233172"/>
    </source>
</evidence>
<dbReference type="AlphaFoldDB" id="A0AAD8FHX0"/>
<keyword evidence="5" id="KW-1185">Reference proteome</keyword>
<feature type="chain" id="PRO_5042073864" description="H-type lectin domain-containing protein" evidence="2">
    <location>
        <begin position="20"/>
        <end position="542"/>
    </location>
</feature>
<dbReference type="Pfam" id="PF09458">
    <property type="entry name" value="H_lectin"/>
    <property type="match status" value="1"/>
</dbReference>
<evidence type="ECO:0000313" key="4">
    <source>
        <dbReference type="EMBL" id="KAK0064548.1"/>
    </source>
</evidence>
<dbReference type="Gene3D" id="2.60.40.2080">
    <property type="match status" value="1"/>
</dbReference>
<protein>
    <recommendedName>
        <fullName evidence="3">H-type lectin domain-containing protein</fullName>
    </recommendedName>
</protein>
<feature type="coiled-coil region" evidence="1">
    <location>
        <begin position="357"/>
        <end position="384"/>
    </location>
</feature>
<dbReference type="InterPro" id="IPR019019">
    <property type="entry name" value="H-type_lectin_domain"/>
</dbReference>
<gene>
    <name evidence="4" type="ORF">Bpfe_006207</name>
</gene>
<dbReference type="EMBL" id="JASAOG010000017">
    <property type="protein sequence ID" value="KAK0064548.1"/>
    <property type="molecule type" value="Genomic_DNA"/>
</dbReference>
<evidence type="ECO:0000256" key="1">
    <source>
        <dbReference type="SAM" id="Coils"/>
    </source>
</evidence>
<evidence type="ECO:0000259" key="3">
    <source>
        <dbReference type="Pfam" id="PF09458"/>
    </source>
</evidence>
<dbReference type="SUPFAM" id="SSF141086">
    <property type="entry name" value="Agglutinin HPA-like"/>
    <property type="match status" value="1"/>
</dbReference>
<proteinExistence type="predicted"/>
<comment type="caution">
    <text evidence="4">The sequence shown here is derived from an EMBL/GenBank/DDBJ whole genome shotgun (WGS) entry which is preliminary data.</text>
</comment>
<dbReference type="Proteomes" id="UP001233172">
    <property type="component" value="Unassembled WGS sequence"/>
</dbReference>
<dbReference type="InterPro" id="IPR037221">
    <property type="entry name" value="H-type_lectin_dom_sf"/>
</dbReference>
<dbReference type="GO" id="GO:0007155">
    <property type="term" value="P:cell adhesion"/>
    <property type="evidence" value="ECO:0007669"/>
    <property type="project" value="InterPro"/>
</dbReference>
<reference evidence="4" key="2">
    <citation type="submission" date="2023-04" db="EMBL/GenBank/DDBJ databases">
        <authorList>
            <person name="Bu L."/>
            <person name="Lu L."/>
            <person name="Laidemitt M.R."/>
            <person name="Zhang S.M."/>
            <person name="Mutuku M."/>
            <person name="Mkoji G."/>
            <person name="Steinauer M."/>
            <person name="Loker E.S."/>
        </authorList>
    </citation>
    <scope>NUCLEOTIDE SEQUENCE</scope>
    <source>
        <strain evidence="4">KasaAsao</strain>
        <tissue evidence="4">Whole Snail</tissue>
    </source>
</reference>
<name>A0AAD8FHX0_BIOPF</name>
<evidence type="ECO:0000256" key="2">
    <source>
        <dbReference type="SAM" id="SignalP"/>
    </source>
</evidence>
<keyword evidence="2" id="KW-0732">Signal</keyword>